<feature type="compositionally biased region" description="Basic and acidic residues" evidence="1">
    <location>
        <begin position="15"/>
        <end position="27"/>
    </location>
</feature>
<evidence type="ECO:0000313" key="2">
    <source>
        <dbReference type="EMBL" id="CAA9555174.1"/>
    </source>
</evidence>
<organism evidence="2">
    <name type="scientific">uncultured Thermoleophilia bacterium</name>
    <dbReference type="NCBI Taxonomy" id="1497501"/>
    <lineage>
        <taxon>Bacteria</taxon>
        <taxon>Bacillati</taxon>
        <taxon>Actinomycetota</taxon>
        <taxon>Thermoleophilia</taxon>
        <taxon>environmental samples</taxon>
    </lineage>
</organism>
<reference evidence="2" key="1">
    <citation type="submission" date="2020-02" db="EMBL/GenBank/DDBJ databases">
        <authorList>
            <person name="Meier V. D."/>
        </authorList>
    </citation>
    <scope>NUCLEOTIDE SEQUENCE</scope>
    <source>
        <strain evidence="2">AVDCRST_MAG79</strain>
    </source>
</reference>
<name>A0A6J4UMJ3_9ACTN</name>
<evidence type="ECO:0000256" key="1">
    <source>
        <dbReference type="SAM" id="MobiDB-lite"/>
    </source>
</evidence>
<feature type="compositionally biased region" description="Low complexity" evidence="1">
    <location>
        <begin position="28"/>
        <end position="43"/>
    </location>
</feature>
<proteinExistence type="predicted"/>
<dbReference type="AlphaFoldDB" id="A0A6J4UMJ3"/>
<protein>
    <submittedName>
        <fullName evidence="2">Uncharacterized protein</fullName>
    </submittedName>
</protein>
<accession>A0A6J4UMJ3</accession>
<dbReference type="EMBL" id="CADCWC010000482">
    <property type="protein sequence ID" value="CAA9555174.1"/>
    <property type="molecule type" value="Genomic_DNA"/>
</dbReference>
<gene>
    <name evidence="2" type="ORF">AVDCRST_MAG79-3023</name>
</gene>
<feature type="region of interest" description="Disordered" evidence="1">
    <location>
        <begin position="15"/>
        <end position="43"/>
    </location>
</feature>
<sequence>MPLHVDRSTISFDQTQRREWSIERAPREAAAAPASAPAMDSGAVSVSGLGASAHHVELERFDQAEALVRRLLEAGTGLRGVHADLDPARVSQLIAD</sequence>